<evidence type="ECO:0000256" key="1">
    <source>
        <dbReference type="ARBA" id="ARBA00004202"/>
    </source>
</evidence>
<feature type="domain" description="ABC transporter" evidence="10">
    <location>
        <begin position="4"/>
        <end position="236"/>
    </location>
</feature>
<dbReference type="SUPFAM" id="SSF52540">
    <property type="entry name" value="P-loop containing nucleoside triphosphate hydrolases"/>
    <property type="match status" value="1"/>
</dbReference>
<keyword evidence="6" id="KW-0547">Nucleotide-binding</keyword>
<dbReference type="Pfam" id="PF00005">
    <property type="entry name" value="ABC_tran"/>
    <property type="match status" value="1"/>
</dbReference>
<keyword evidence="4" id="KW-0762">Sugar transport</keyword>
<evidence type="ECO:0000256" key="5">
    <source>
        <dbReference type="ARBA" id="ARBA00022737"/>
    </source>
</evidence>
<evidence type="ECO:0000313" key="11">
    <source>
        <dbReference type="EMBL" id="RTI13683.1"/>
    </source>
</evidence>
<dbReference type="CDD" id="cd03216">
    <property type="entry name" value="ABC_Carb_Monos_I"/>
    <property type="match status" value="1"/>
</dbReference>
<sequence>MALLEMRGIRKRFGGVEALKGVDFAVEAGEIHALVGENGAGKSTLMKILSGALAPDGGEVWLSGRRLRLGSVQEARRQGIVMVYQELNLAPNLSVAENLSLGRLPLFVDWKRLYTRARILLEELDLGFTPEVPVGVLEVGQQTLVAVAQALSQEARILVFDEATAALSAREAERLFQLVKELRNRGLGIVWISHRLEEVFHLADRVTVLRDGQRVATLPLSGLKPEALVELMVGKREAGRLDLPSPKAH</sequence>
<feature type="non-terminal residue" evidence="11">
    <location>
        <position position="249"/>
    </location>
</feature>
<comment type="subcellular location">
    <subcellularLocation>
        <location evidence="1">Cell membrane</location>
        <topology evidence="1">Peripheral membrane protein</topology>
    </subcellularLocation>
</comment>
<dbReference type="SMART" id="SM00382">
    <property type="entry name" value="AAA"/>
    <property type="match status" value="1"/>
</dbReference>
<dbReference type="PROSITE" id="PS50893">
    <property type="entry name" value="ABC_TRANSPORTER_2"/>
    <property type="match status" value="1"/>
</dbReference>
<dbReference type="FunFam" id="3.40.50.300:FF:000127">
    <property type="entry name" value="Ribose import ATP-binding protein RbsA"/>
    <property type="match status" value="1"/>
</dbReference>
<evidence type="ECO:0000256" key="6">
    <source>
        <dbReference type="ARBA" id="ARBA00022741"/>
    </source>
</evidence>
<keyword evidence="7" id="KW-0067">ATP-binding</keyword>
<dbReference type="InterPro" id="IPR003439">
    <property type="entry name" value="ABC_transporter-like_ATP-bd"/>
</dbReference>
<evidence type="ECO:0000256" key="8">
    <source>
        <dbReference type="ARBA" id="ARBA00022967"/>
    </source>
</evidence>
<dbReference type="InterPro" id="IPR027417">
    <property type="entry name" value="P-loop_NTPase"/>
</dbReference>
<dbReference type="PANTHER" id="PTHR43790">
    <property type="entry name" value="CARBOHYDRATE TRANSPORT ATP-BINDING PROTEIN MG119-RELATED"/>
    <property type="match status" value="1"/>
</dbReference>
<protein>
    <recommendedName>
        <fullName evidence="10">ABC transporter domain-containing protein</fullName>
    </recommendedName>
</protein>
<dbReference type="GO" id="GO:0005886">
    <property type="term" value="C:plasma membrane"/>
    <property type="evidence" value="ECO:0007669"/>
    <property type="project" value="UniProtKB-SubCell"/>
</dbReference>
<keyword evidence="8" id="KW-1278">Translocase</keyword>
<gene>
    <name evidence="11" type="ORF">CSW23_13200</name>
</gene>
<proteinExistence type="predicted"/>
<accession>A0A430UWJ3</accession>
<dbReference type="InterPro" id="IPR003593">
    <property type="entry name" value="AAA+_ATPase"/>
</dbReference>
<evidence type="ECO:0000256" key="9">
    <source>
        <dbReference type="ARBA" id="ARBA00023136"/>
    </source>
</evidence>
<keyword evidence="5" id="KW-0677">Repeat</keyword>
<dbReference type="RefSeq" id="WP_153186280.1">
    <property type="nucleotide sequence ID" value="NZ_PEMN01000392.1"/>
</dbReference>
<keyword evidence="2" id="KW-0813">Transport</keyword>
<evidence type="ECO:0000256" key="3">
    <source>
        <dbReference type="ARBA" id="ARBA00022475"/>
    </source>
</evidence>
<dbReference type="PANTHER" id="PTHR43790:SF3">
    <property type="entry name" value="D-ALLOSE IMPORT ATP-BINDING PROTEIN ALSA-RELATED"/>
    <property type="match status" value="1"/>
</dbReference>
<dbReference type="GO" id="GO:0005524">
    <property type="term" value="F:ATP binding"/>
    <property type="evidence" value="ECO:0007669"/>
    <property type="project" value="UniProtKB-KW"/>
</dbReference>
<dbReference type="Proteomes" id="UP000288073">
    <property type="component" value="Unassembled WGS sequence"/>
</dbReference>
<evidence type="ECO:0000256" key="7">
    <source>
        <dbReference type="ARBA" id="ARBA00022840"/>
    </source>
</evidence>
<dbReference type="InterPro" id="IPR050107">
    <property type="entry name" value="ABC_carbohydrate_import_ATPase"/>
</dbReference>
<organism evidence="11 12">
    <name type="scientific">Thermus scotoductus</name>
    <dbReference type="NCBI Taxonomy" id="37636"/>
    <lineage>
        <taxon>Bacteria</taxon>
        <taxon>Thermotogati</taxon>
        <taxon>Deinococcota</taxon>
        <taxon>Deinococci</taxon>
        <taxon>Thermales</taxon>
        <taxon>Thermaceae</taxon>
        <taxon>Thermus</taxon>
    </lineage>
</organism>
<evidence type="ECO:0000256" key="2">
    <source>
        <dbReference type="ARBA" id="ARBA00022448"/>
    </source>
</evidence>
<dbReference type="Gene3D" id="3.40.50.300">
    <property type="entry name" value="P-loop containing nucleotide triphosphate hydrolases"/>
    <property type="match status" value="1"/>
</dbReference>
<dbReference type="EMBL" id="PEMN01000392">
    <property type="protein sequence ID" value="RTI13683.1"/>
    <property type="molecule type" value="Genomic_DNA"/>
</dbReference>
<keyword evidence="9" id="KW-0472">Membrane</keyword>
<reference evidence="11 12" key="1">
    <citation type="journal article" date="2019" name="Extremophiles">
        <title>Biogeography of thermophiles and predominance of Thermus scotoductus in domestic water heaters.</title>
        <authorList>
            <person name="Wilpiszeski R.L."/>
            <person name="Zhang Z."/>
            <person name="House C.H."/>
        </authorList>
    </citation>
    <scope>NUCLEOTIDE SEQUENCE [LARGE SCALE GENOMIC DNA]</scope>
    <source>
        <strain evidence="11 12">10_S10</strain>
    </source>
</reference>
<keyword evidence="3" id="KW-1003">Cell membrane</keyword>
<comment type="caution">
    <text evidence="11">The sequence shown here is derived from an EMBL/GenBank/DDBJ whole genome shotgun (WGS) entry which is preliminary data.</text>
</comment>
<evidence type="ECO:0000313" key="12">
    <source>
        <dbReference type="Proteomes" id="UP000288073"/>
    </source>
</evidence>
<name>A0A430UWJ3_THESC</name>
<evidence type="ECO:0000259" key="10">
    <source>
        <dbReference type="PROSITE" id="PS50893"/>
    </source>
</evidence>
<evidence type="ECO:0000256" key="4">
    <source>
        <dbReference type="ARBA" id="ARBA00022597"/>
    </source>
</evidence>
<dbReference type="GO" id="GO:0016887">
    <property type="term" value="F:ATP hydrolysis activity"/>
    <property type="evidence" value="ECO:0007669"/>
    <property type="project" value="InterPro"/>
</dbReference>
<dbReference type="AlphaFoldDB" id="A0A430UWJ3"/>